<dbReference type="AlphaFoldDB" id="A0A839HPK0"/>
<keyword evidence="2" id="KW-1185">Reference proteome</keyword>
<dbReference type="Proteomes" id="UP000586093">
    <property type="component" value="Unassembled WGS sequence"/>
</dbReference>
<dbReference type="EMBL" id="JACIVI010000001">
    <property type="protein sequence ID" value="MBB1161518.1"/>
    <property type="molecule type" value="Genomic_DNA"/>
</dbReference>
<dbReference type="RefSeq" id="WP_182662364.1">
    <property type="nucleotide sequence ID" value="NZ_JACIVI010000001.1"/>
</dbReference>
<proteinExistence type="predicted"/>
<accession>A0A839HPK0</accession>
<comment type="caution">
    <text evidence="1">The sequence shown here is derived from an EMBL/GenBank/DDBJ whole genome shotgun (WGS) entry which is preliminary data.</text>
</comment>
<name>A0A839HPK0_9BURK</name>
<organism evidence="1 2">
    <name type="scientific">Aquariibacter albus</name>
    <dbReference type="NCBI Taxonomy" id="2759899"/>
    <lineage>
        <taxon>Bacteria</taxon>
        <taxon>Pseudomonadati</taxon>
        <taxon>Pseudomonadota</taxon>
        <taxon>Betaproteobacteria</taxon>
        <taxon>Burkholderiales</taxon>
        <taxon>Sphaerotilaceae</taxon>
        <taxon>Aquariibacter</taxon>
    </lineage>
</organism>
<sequence>MTYREPLSQTVVAISISESPGMAPLGLAPEHLVDAMAETARHLLALGDLSPEPVPVDMRNPLG</sequence>
<reference evidence="1 2" key="1">
    <citation type="submission" date="2020-08" db="EMBL/GenBank/DDBJ databases">
        <title>Aquariorum lacteus gen. nov., sp. nov., a new member of the family Comamonadaceae, isolated from freshwater aquarium.</title>
        <authorList>
            <person name="Chun S.-J."/>
        </authorList>
    </citation>
    <scope>NUCLEOTIDE SEQUENCE [LARGE SCALE GENOMIC DNA]</scope>
    <source>
        <strain evidence="1 2">SJAQ100</strain>
    </source>
</reference>
<dbReference type="InterPro" id="IPR041160">
    <property type="entry name" value="LD_cluster2"/>
</dbReference>
<evidence type="ECO:0000313" key="1">
    <source>
        <dbReference type="EMBL" id="MBB1161518.1"/>
    </source>
</evidence>
<evidence type="ECO:0000313" key="2">
    <source>
        <dbReference type="Proteomes" id="UP000586093"/>
    </source>
</evidence>
<gene>
    <name evidence="1" type="ORF">H4F90_05935</name>
</gene>
<dbReference type="Pfam" id="PF18163">
    <property type="entry name" value="LD_cluster2"/>
    <property type="match status" value="1"/>
</dbReference>
<protein>
    <submittedName>
        <fullName evidence="1">Uncharacterized protein</fullName>
    </submittedName>
</protein>